<evidence type="ECO:0000256" key="1">
    <source>
        <dbReference type="SAM" id="Phobius"/>
    </source>
</evidence>
<dbReference type="InterPro" id="IPR036465">
    <property type="entry name" value="vWFA_dom_sf"/>
</dbReference>
<organism evidence="3 4">
    <name type="scientific">Candidatus Dojkabacteria bacterium</name>
    <dbReference type="NCBI Taxonomy" id="2099670"/>
    <lineage>
        <taxon>Bacteria</taxon>
        <taxon>Candidatus Dojkabacteria</taxon>
    </lineage>
</organism>
<evidence type="ECO:0000313" key="4">
    <source>
        <dbReference type="Proteomes" id="UP000754563"/>
    </source>
</evidence>
<sequence length="419" mass="46391">MISHINQNEVSYTTNQNSDKRRYPTKFIIVAIVSAFLIGIASCFGLWSTMNKNTPTSVIPTPTQTATTPSPLSSPTAQVDVCQKSYEEIITSTEGDYGECTLEEQDLSICNAIQDNPNQQSTLAIELILDSSGSMSEYIGGQEKMSVAKSVLTDFMQTIPEDVLVGLRVYGHKGSNLEQDKNLSCSSSELLYPIQSPDIESFTNAINSFEATGWTPITDSLEAAVSDFDSINDQNATKVIYLVSDGVETCDGNPIATVNKLKEEGFDVVINVVGFGVDSFARGQLEAIANISGGEYYDAKTSSELSAVFDKSINELRSESQYKLCVKREEQQFRLANVREFQQYSLCVQRIASRERLDAQALISDYTDTLTDTCIETMRDLVTSREDYIVEQSETRYDLDNIITESKIRETANTELVIN</sequence>
<dbReference type="Pfam" id="PF00092">
    <property type="entry name" value="VWA"/>
    <property type="match status" value="1"/>
</dbReference>
<keyword evidence="1" id="KW-1133">Transmembrane helix</keyword>
<gene>
    <name evidence="3" type="ORF">KC717_05445</name>
</gene>
<evidence type="ECO:0000313" key="3">
    <source>
        <dbReference type="EMBL" id="MCA9386065.1"/>
    </source>
</evidence>
<evidence type="ECO:0000259" key="2">
    <source>
        <dbReference type="PROSITE" id="PS50234"/>
    </source>
</evidence>
<accession>A0A955RKR3</accession>
<name>A0A955RKR3_9BACT</name>
<dbReference type="AlphaFoldDB" id="A0A955RKR3"/>
<feature type="transmembrane region" description="Helical" evidence="1">
    <location>
        <begin position="27"/>
        <end position="47"/>
    </location>
</feature>
<dbReference type="Gene3D" id="3.40.50.410">
    <property type="entry name" value="von Willebrand factor, type A domain"/>
    <property type="match status" value="1"/>
</dbReference>
<keyword evidence="1" id="KW-0812">Transmembrane</keyword>
<dbReference type="SMART" id="SM00327">
    <property type="entry name" value="VWA"/>
    <property type="match status" value="1"/>
</dbReference>
<dbReference type="InterPro" id="IPR002035">
    <property type="entry name" value="VWF_A"/>
</dbReference>
<protein>
    <submittedName>
        <fullName evidence="3">VWA domain-containing protein</fullName>
    </submittedName>
</protein>
<feature type="domain" description="VWFA" evidence="2">
    <location>
        <begin position="124"/>
        <end position="313"/>
    </location>
</feature>
<reference evidence="3" key="2">
    <citation type="journal article" date="2021" name="Microbiome">
        <title>Successional dynamics and alternative stable states in a saline activated sludge microbial community over 9 years.</title>
        <authorList>
            <person name="Wang Y."/>
            <person name="Ye J."/>
            <person name="Ju F."/>
            <person name="Liu L."/>
            <person name="Boyd J.A."/>
            <person name="Deng Y."/>
            <person name="Parks D.H."/>
            <person name="Jiang X."/>
            <person name="Yin X."/>
            <person name="Woodcroft B.J."/>
            <person name="Tyson G.W."/>
            <person name="Hugenholtz P."/>
            <person name="Polz M.F."/>
            <person name="Zhang T."/>
        </authorList>
    </citation>
    <scope>NUCLEOTIDE SEQUENCE</scope>
    <source>
        <strain evidence="3">HKST-UBA11</strain>
    </source>
</reference>
<dbReference type="Proteomes" id="UP000754563">
    <property type="component" value="Unassembled WGS sequence"/>
</dbReference>
<keyword evidence="1" id="KW-0472">Membrane</keyword>
<reference evidence="3" key="1">
    <citation type="submission" date="2020-04" db="EMBL/GenBank/DDBJ databases">
        <authorList>
            <person name="Zhang T."/>
        </authorList>
    </citation>
    <scope>NUCLEOTIDE SEQUENCE</scope>
    <source>
        <strain evidence="3">HKST-UBA11</strain>
    </source>
</reference>
<comment type="caution">
    <text evidence="3">The sequence shown here is derived from an EMBL/GenBank/DDBJ whole genome shotgun (WGS) entry which is preliminary data.</text>
</comment>
<dbReference type="PROSITE" id="PS50234">
    <property type="entry name" value="VWFA"/>
    <property type="match status" value="1"/>
</dbReference>
<proteinExistence type="predicted"/>
<dbReference type="EMBL" id="JAGQLH010000074">
    <property type="protein sequence ID" value="MCA9386065.1"/>
    <property type="molecule type" value="Genomic_DNA"/>
</dbReference>
<dbReference type="SUPFAM" id="SSF53300">
    <property type="entry name" value="vWA-like"/>
    <property type="match status" value="1"/>
</dbReference>